<protein>
    <submittedName>
        <fullName evidence="1">Uncharacterized protein</fullName>
    </submittedName>
</protein>
<dbReference type="EMBL" id="JASBWR010000069">
    <property type="protein sequence ID" value="KAJ9099540.1"/>
    <property type="molecule type" value="Genomic_DNA"/>
</dbReference>
<accession>A0ACC2VKW9</accession>
<sequence>MDSYVNRRIWNTISDHMDEITDLLPSNKGRMSLTTSLTRALKVDLGCDVVEAKDATDKELTSFHGKEFVTELLRQRGSNVEEIYDEKEAHFNKTSHLEKFGLVYDCPLFCGLDRYVRAVAGSSINSARKLILDTKDHLLAINWYGGRHHCQKNRAAGFCYVNDIVMAINVLRRSYRKVFYLDLDLHHGDGVESAFEHSSSVLTCSIHRYDVGFFPGTGSLKSNTATKVNIPTEKGLSDETLATIMAEIVFPVILKFKPDAFVVQLGCDGLSTDPAKEWNLTIKGMGSIVEDLLRFVEPKPCLFLGGGGYNHTEAAKFWTYITSIISGIDTVRHIDEIPEHKHLEEYEHDGYLFWTPKNTAARSIADRNTSNYLHKVKTAILTNFS</sequence>
<dbReference type="Proteomes" id="UP001241377">
    <property type="component" value="Unassembled WGS sequence"/>
</dbReference>
<evidence type="ECO:0000313" key="1">
    <source>
        <dbReference type="EMBL" id="KAJ9099540.1"/>
    </source>
</evidence>
<keyword evidence="2" id="KW-1185">Reference proteome</keyword>
<reference evidence="1" key="1">
    <citation type="submission" date="2023-04" db="EMBL/GenBank/DDBJ databases">
        <title>Draft Genome sequencing of Naganishia species isolated from polar environments using Oxford Nanopore Technology.</title>
        <authorList>
            <person name="Leo P."/>
            <person name="Venkateswaran K."/>
        </authorList>
    </citation>
    <scope>NUCLEOTIDE SEQUENCE</scope>
    <source>
        <strain evidence="1">MNA-CCFEE 5261</strain>
    </source>
</reference>
<gene>
    <name evidence="1" type="ORF">QFC19_005965</name>
</gene>
<comment type="caution">
    <text evidence="1">The sequence shown here is derived from an EMBL/GenBank/DDBJ whole genome shotgun (WGS) entry which is preliminary data.</text>
</comment>
<proteinExistence type="predicted"/>
<organism evidence="1 2">
    <name type="scientific">Naganishia cerealis</name>
    <dbReference type="NCBI Taxonomy" id="610337"/>
    <lineage>
        <taxon>Eukaryota</taxon>
        <taxon>Fungi</taxon>
        <taxon>Dikarya</taxon>
        <taxon>Basidiomycota</taxon>
        <taxon>Agaricomycotina</taxon>
        <taxon>Tremellomycetes</taxon>
        <taxon>Filobasidiales</taxon>
        <taxon>Filobasidiaceae</taxon>
        <taxon>Naganishia</taxon>
    </lineage>
</organism>
<name>A0ACC2VKW9_9TREE</name>
<evidence type="ECO:0000313" key="2">
    <source>
        <dbReference type="Proteomes" id="UP001241377"/>
    </source>
</evidence>